<dbReference type="InterPro" id="IPR036890">
    <property type="entry name" value="HATPase_C_sf"/>
</dbReference>
<evidence type="ECO:0000256" key="10">
    <source>
        <dbReference type="ARBA" id="ARBA00022777"/>
    </source>
</evidence>
<dbReference type="GO" id="GO:0000155">
    <property type="term" value="F:phosphorelay sensor kinase activity"/>
    <property type="evidence" value="ECO:0007669"/>
    <property type="project" value="InterPro"/>
</dbReference>
<feature type="modified residue" description="Phosphohistidine" evidence="15">
    <location>
        <position position="864"/>
    </location>
</feature>
<dbReference type="InterPro" id="IPR019247">
    <property type="entry name" value="Histidine_kinase_BarA_N"/>
</dbReference>
<evidence type="ECO:0000256" key="3">
    <source>
        <dbReference type="ARBA" id="ARBA00012438"/>
    </source>
</evidence>
<dbReference type="InterPro" id="IPR003660">
    <property type="entry name" value="HAMP_dom"/>
</dbReference>
<dbReference type="FunFam" id="3.30.565.10:FF:000010">
    <property type="entry name" value="Sensor histidine kinase RcsC"/>
    <property type="match status" value="1"/>
</dbReference>
<evidence type="ECO:0000256" key="7">
    <source>
        <dbReference type="ARBA" id="ARBA00022679"/>
    </source>
</evidence>
<evidence type="ECO:0000256" key="11">
    <source>
        <dbReference type="ARBA" id="ARBA00022840"/>
    </source>
</evidence>
<sequence length="918" mass="103006">MKHWSIKKRLLALALMPTLLVAISLTTYFTSELISHLQNRLIEKGVSLSSHLAASSEYGIFAGNTNALDAQLSRALTNKEIQSVAIFDSDKKLLAQTGSLNSCNQTVNNIQGTGLQQFEHKDFSEFLTPIFSRSLFVDDYFASSKRNLNSNQKLLGWSCVEVSKTETHLRQYQTLLSSLLLLIGGLTITLLFSIKMGNDINRPISAVLQALSSLRRGKLDIRLNSNSGGELYQLESGINTLAKFLESARDEMQNNVDQATSDLRQTLETIEIQNIELDLARKQALQASQVKSEFLANMSHEIRTPMNGVLGFTNLLLKTPLTEQQKEYLLTIRKSSKNLLKIVNDILDFSKIEAGKMSLDQIFTNLRDSLEQTVLLLAPQAKEKSLELIPVFYKDVPEYIRADPLRIQQILTNLINNAIKFTPQGYVMIRVMLEHEEKEQLTIRISVSDTGVGMSDAVRNRIFQAFTQADASTSREFGGTGLGLVISQRLVQQMGGTMDVESRQDQGSTFWFTFKAEPVKQPQAEEKLAMETWYWDKKEQSRMALGHLVDTCCAQTRNFSSLDSIELRLDDRKQVDWIILGFNSYQDYQDSAIAEHARSLNEILQSMGGKILLLGNIEQQKGEQLAKSLPNCYFLAKPASKSKLKQYLENNFSKAPPAKQIESQPTTAGYHPKILAVDDNDANLLLLSTLLQQSGVKVTTAISGEQALLAARDQSFDLVFMDIQMPVMDGIETLKHLRQLAGMQGTPVIALTAHATTGERQRLLECGMDDFLAKPLEEFQMHQLLEKWCNYHCDTPIVEMPVSENLLEKSPVLDWKQSLKLTGNNEGLARDMLKMLLQATDELEPAIDNYLQDKNSKTFLESVHRFHGACAYSGAIALKQLINETELQLKQVEPELEALIPGILIEIARLRDAATQYI</sequence>
<dbReference type="InterPro" id="IPR005467">
    <property type="entry name" value="His_kinase_dom"/>
</dbReference>
<dbReference type="Proteomes" id="UP000244906">
    <property type="component" value="Unassembled WGS sequence"/>
</dbReference>
<dbReference type="SUPFAM" id="SSF47226">
    <property type="entry name" value="Histidine-containing phosphotransfer domain, HPT domain"/>
    <property type="match status" value="1"/>
</dbReference>
<evidence type="ECO:0000256" key="12">
    <source>
        <dbReference type="ARBA" id="ARBA00022989"/>
    </source>
</evidence>
<keyword evidence="10 23" id="KW-0418">Kinase</keyword>
<reference evidence="23 24" key="1">
    <citation type="submission" date="2018-04" db="EMBL/GenBank/DDBJ databases">
        <title>Thalassorhabdus spongiae gen. nov., sp. nov., isolated from a marine sponge in South-West Iceland.</title>
        <authorList>
            <person name="Knobloch S."/>
            <person name="Daussin A."/>
            <person name="Johannsson R."/>
            <person name="Marteinsson V.T."/>
        </authorList>
    </citation>
    <scope>NUCLEOTIDE SEQUENCE [LARGE SCALE GENOMIC DNA]</scope>
    <source>
        <strain evidence="23 24">Hp12</strain>
    </source>
</reference>
<keyword evidence="17" id="KW-0175">Coiled coil</keyword>
<protein>
    <recommendedName>
        <fullName evidence="3">histidine kinase</fullName>
        <ecNumber evidence="3">2.7.13.3</ecNumber>
    </recommendedName>
</protein>
<organism evidence="23 24">
    <name type="scientific">Pelagibaculum spongiae</name>
    <dbReference type="NCBI Taxonomy" id="2080658"/>
    <lineage>
        <taxon>Bacteria</taxon>
        <taxon>Pseudomonadati</taxon>
        <taxon>Pseudomonadota</taxon>
        <taxon>Gammaproteobacteria</taxon>
        <taxon>Oceanospirillales</taxon>
        <taxon>Pelagibaculum</taxon>
    </lineage>
</organism>
<comment type="catalytic activity">
    <reaction evidence="1">
        <text>ATP + protein L-histidine = ADP + protein N-phospho-L-histidine.</text>
        <dbReference type="EC" id="2.7.13.3"/>
    </reaction>
</comment>
<keyword evidence="6 16" id="KW-0597">Phosphoprotein</keyword>
<evidence type="ECO:0000259" key="21">
    <source>
        <dbReference type="PROSITE" id="PS50885"/>
    </source>
</evidence>
<keyword evidence="12 18" id="KW-1133">Transmembrane helix</keyword>
<dbReference type="EC" id="2.7.13.3" evidence="3"/>
<dbReference type="PROSITE" id="PS50885">
    <property type="entry name" value="HAMP"/>
    <property type="match status" value="1"/>
</dbReference>
<evidence type="ECO:0000256" key="9">
    <source>
        <dbReference type="ARBA" id="ARBA00022741"/>
    </source>
</evidence>
<dbReference type="OrthoDB" id="9797243at2"/>
<dbReference type="GO" id="GO:0005886">
    <property type="term" value="C:plasma membrane"/>
    <property type="evidence" value="ECO:0007669"/>
    <property type="project" value="UniProtKB-SubCell"/>
</dbReference>
<dbReference type="Gene3D" id="6.10.340.10">
    <property type="match status" value="1"/>
</dbReference>
<evidence type="ECO:0000313" key="23">
    <source>
        <dbReference type="EMBL" id="PVZ64929.1"/>
    </source>
</evidence>
<keyword evidence="9" id="KW-0547">Nucleotide-binding</keyword>
<dbReference type="InterPro" id="IPR011006">
    <property type="entry name" value="CheY-like_superfamily"/>
</dbReference>
<dbReference type="CDD" id="cd00082">
    <property type="entry name" value="HisKA"/>
    <property type="match status" value="1"/>
</dbReference>
<dbReference type="Gene3D" id="3.40.50.2300">
    <property type="match status" value="1"/>
</dbReference>
<dbReference type="AlphaFoldDB" id="A0A2V1GPP3"/>
<evidence type="ECO:0000259" key="19">
    <source>
        <dbReference type="PROSITE" id="PS50109"/>
    </source>
</evidence>
<evidence type="ECO:0000256" key="15">
    <source>
        <dbReference type="PROSITE-ProRule" id="PRU00110"/>
    </source>
</evidence>
<dbReference type="Gene3D" id="1.10.287.130">
    <property type="match status" value="1"/>
</dbReference>
<feature type="domain" description="HPt" evidence="22">
    <location>
        <begin position="825"/>
        <end position="918"/>
    </location>
</feature>
<dbReference type="InterPro" id="IPR004358">
    <property type="entry name" value="Sig_transdc_His_kin-like_C"/>
</dbReference>
<dbReference type="GO" id="GO:0005524">
    <property type="term" value="F:ATP binding"/>
    <property type="evidence" value="ECO:0007669"/>
    <property type="project" value="UniProtKB-KW"/>
</dbReference>
<comment type="subcellular location">
    <subcellularLocation>
        <location evidence="2">Cell inner membrane</location>
        <topology evidence="2">Multi-pass membrane protein</topology>
    </subcellularLocation>
</comment>
<evidence type="ECO:0000256" key="17">
    <source>
        <dbReference type="SAM" id="Coils"/>
    </source>
</evidence>
<keyword evidence="7" id="KW-0808">Transferase</keyword>
<keyword evidence="11" id="KW-0067">ATP-binding</keyword>
<keyword evidence="8 18" id="KW-0812">Transmembrane</keyword>
<keyword evidence="14 18" id="KW-0472">Membrane</keyword>
<feature type="domain" description="Response regulatory" evidence="20">
    <location>
        <begin position="673"/>
        <end position="789"/>
    </location>
</feature>
<evidence type="ECO:0000256" key="16">
    <source>
        <dbReference type="PROSITE-ProRule" id="PRU00169"/>
    </source>
</evidence>
<dbReference type="InterPro" id="IPR036097">
    <property type="entry name" value="HisK_dim/P_sf"/>
</dbReference>
<dbReference type="SUPFAM" id="SSF52172">
    <property type="entry name" value="CheY-like"/>
    <property type="match status" value="1"/>
</dbReference>
<dbReference type="InterPro" id="IPR001789">
    <property type="entry name" value="Sig_transdc_resp-reg_receiver"/>
</dbReference>
<dbReference type="PANTHER" id="PTHR45339:SF1">
    <property type="entry name" value="HYBRID SIGNAL TRANSDUCTION HISTIDINE KINASE J"/>
    <property type="match status" value="1"/>
</dbReference>
<dbReference type="Pfam" id="PF01627">
    <property type="entry name" value="Hpt"/>
    <property type="match status" value="1"/>
</dbReference>
<dbReference type="SMART" id="SM00387">
    <property type="entry name" value="HATPase_c"/>
    <property type="match status" value="1"/>
</dbReference>
<dbReference type="PROSITE" id="PS50894">
    <property type="entry name" value="HPT"/>
    <property type="match status" value="1"/>
</dbReference>
<dbReference type="SUPFAM" id="SSF47384">
    <property type="entry name" value="Homodimeric domain of signal transducing histidine kinase"/>
    <property type="match status" value="1"/>
</dbReference>
<dbReference type="InterPro" id="IPR003661">
    <property type="entry name" value="HisK_dim/P_dom"/>
</dbReference>
<evidence type="ECO:0000256" key="8">
    <source>
        <dbReference type="ARBA" id="ARBA00022692"/>
    </source>
</evidence>
<dbReference type="CDD" id="cd16922">
    <property type="entry name" value="HATPase_EvgS-ArcB-TorS-like"/>
    <property type="match status" value="1"/>
</dbReference>
<comment type="caution">
    <text evidence="23">The sequence shown here is derived from an EMBL/GenBank/DDBJ whole genome shotgun (WGS) entry which is preliminary data.</text>
</comment>
<dbReference type="SMART" id="SM00448">
    <property type="entry name" value="REC"/>
    <property type="match status" value="1"/>
</dbReference>
<dbReference type="CDD" id="cd17546">
    <property type="entry name" value="REC_hyHK_CKI1_RcsC-like"/>
    <property type="match status" value="1"/>
</dbReference>
<keyword evidence="13" id="KW-0902">Two-component regulatory system</keyword>
<dbReference type="PANTHER" id="PTHR45339">
    <property type="entry name" value="HYBRID SIGNAL TRANSDUCTION HISTIDINE KINASE J"/>
    <property type="match status" value="1"/>
</dbReference>
<feature type="domain" description="Histidine kinase" evidence="19">
    <location>
        <begin position="297"/>
        <end position="518"/>
    </location>
</feature>
<evidence type="ECO:0000256" key="14">
    <source>
        <dbReference type="ARBA" id="ARBA00023136"/>
    </source>
</evidence>
<evidence type="ECO:0000256" key="18">
    <source>
        <dbReference type="SAM" id="Phobius"/>
    </source>
</evidence>
<evidence type="ECO:0000256" key="1">
    <source>
        <dbReference type="ARBA" id="ARBA00000085"/>
    </source>
</evidence>
<dbReference type="PROSITE" id="PS50110">
    <property type="entry name" value="RESPONSE_REGULATORY"/>
    <property type="match status" value="1"/>
</dbReference>
<feature type="modified residue" description="4-aspartylphosphate" evidence="16">
    <location>
        <position position="722"/>
    </location>
</feature>
<evidence type="ECO:0000256" key="2">
    <source>
        <dbReference type="ARBA" id="ARBA00004429"/>
    </source>
</evidence>
<dbReference type="RefSeq" id="WP_116688684.1">
    <property type="nucleotide sequence ID" value="NZ_CAWNYD010000011.1"/>
</dbReference>
<dbReference type="InterPro" id="IPR036641">
    <property type="entry name" value="HPT_dom_sf"/>
</dbReference>
<gene>
    <name evidence="23" type="ORF">DC094_18880</name>
</gene>
<evidence type="ECO:0000313" key="24">
    <source>
        <dbReference type="Proteomes" id="UP000244906"/>
    </source>
</evidence>
<dbReference type="Pfam" id="PF00512">
    <property type="entry name" value="HisKA"/>
    <property type="match status" value="1"/>
</dbReference>
<dbReference type="Pfam" id="PF09984">
    <property type="entry name" value="sCache_4"/>
    <property type="match status" value="1"/>
</dbReference>
<keyword evidence="5" id="KW-0997">Cell inner membrane</keyword>
<dbReference type="SMART" id="SM00388">
    <property type="entry name" value="HisKA"/>
    <property type="match status" value="1"/>
</dbReference>
<dbReference type="Gene3D" id="3.30.565.10">
    <property type="entry name" value="Histidine kinase-like ATPase, C-terminal domain"/>
    <property type="match status" value="1"/>
</dbReference>
<proteinExistence type="predicted"/>
<evidence type="ECO:0000256" key="5">
    <source>
        <dbReference type="ARBA" id="ARBA00022519"/>
    </source>
</evidence>
<dbReference type="FunFam" id="1.10.287.130:FF:000003">
    <property type="entry name" value="Histidine kinase"/>
    <property type="match status" value="1"/>
</dbReference>
<dbReference type="Gene3D" id="1.20.120.160">
    <property type="entry name" value="HPT domain"/>
    <property type="match status" value="1"/>
</dbReference>
<keyword evidence="4" id="KW-1003">Cell membrane</keyword>
<name>A0A2V1GPP3_9GAMM</name>
<keyword evidence="24" id="KW-1185">Reference proteome</keyword>
<feature type="coiled-coil region" evidence="17">
    <location>
        <begin position="242"/>
        <end position="269"/>
    </location>
</feature>
<dbReference type="InterPro" id="IPR003594">
    <property type="entry name" value="HATPase_dom"/>
</dbReference>
<feature type="domain" description="HAMP" evidence="21">
    <location>
        <begin position="198"/>
        <end position="250"/>
    </location>
</feature>
<dbReference type="PRINTS" id="PR00344">
    <property type="entry name" value="BCTRLSENSOR"/>
</dbReference>
<evidence type="ECO:0000259" key="20">
    <source>
        <dbReference type="PROSITE" id="PS50110"/>
    </source>
</evidence>
<evidence type="ECO:0000259" key="22">
    <source>
        <dbReference type="PROSITE" id="PS50894"/>
    </source>
</evidence>
<dbReference type="Pfam" id="PF02518">
    <property type="entry name" value="HATPase_c"/>
    <property type="match status" value="1"/>
</dbReference>
<dbReference type="Pfam" id="PF00072">
    <property type="entry name" value="Response_reg"/>
    <property type="match status" value="1"/>
</dbReference>
<accession>A0A2V1GPP3</accession>
<dbReference type="SUPFAM" id="SSF55874">
    <property type="entry name" value="ATPase domain of HSP90 chaperone/DNA topoisomerase II/histidine kinase"/>
    <property type="match status" value="1"/>
</dbReference>
<feature type="transmembrane region" description="Helical" evidence="18">
    <location>
        <begin position="175"/>
        <end position="194"/>
    </location>
</feature>
<evidence type="ECO:0000256" key="13">
    <source>
        <dbReference type="ARBA" id="ARBA00023012"/>
    </source>
</evidence>
<dbReference type="EMBL" id="QDDL01000011">
    <property type="protein sequence ID" value="PVZ64929.1"/>
    <property type="molecule type" value="Genomic_DNA"/>
</dbReference>
<dbReference type="InterPro" id="IPR008207">
    <property type="entry name" value="Sig_transdc_His_kin_Hpt_dom"/>
</dbReference>
<evidence type="ECO:0000256" key="6">
    <source>
        <dbReference type="ARBA" id="ARBA00022553"/>
    </source>
</evidence>
<dbReference type="PROSITE" id="PS50109">
    <property type="entry name" value="HIS_KIN"/>
    <property type="match status" value="1"/>
</dbReference>
<evidence type="ECO:0000256" key="4">
    <source>
        <dbReference type="ARBA" id="ARBA00022475"/>
    </source>
</evidence>